<dbReference type="STRING" id="1108045.GORHZ_096_00060"/>
<gene>
    <name evidence="2" type="ORF">GORHZ_096_00060</name>
</gene>
<dbReference type="InterPro" id="IPR047958">
    <property type="entry name" value="B-4DMT-like"/>
</dbReference>
<name>K6W9A1_9ACTN</name>
<reference evidence="2 3" key="1">
    <citation type="submission" date="2012-08" db="EMBL/GenBank/DDBJ databases">
        <title>Whole genome shotgun sequence of Gordonia rhizosphera NBRC 16068.</title>
        <authorList>
            <person name="Takarada H."/>
            <person name="Isaki S."/>
            <person name="Hosoyama A."/>
            <person name="Tsuchikane K."/>
            <person name="Katsumata H."/>
            <person name="Baba S."/>
            <person name="Ohji S."/>
            <person name="Yamazaki S."/>
            <person name="Fujita N."/>
        </authorList>
    </citation>
    <scope>NUCLEOTIDE SEQUENCE [LARGE SCALE GENOMIC DNA]</scope>
    <source>
        <strain evidence="2 3">NBRC 16068</strain>
    </source>
</reference>
<evidence type="ECO:0000313" key="3">
    <source>
        <dbReference type="Proteomes" id="UP000008363"/>
    </source>
</evidence>
<comment type="caution">
    <text evidence="2">The sequence shown here is derived from an EMBL/GenBank/DDBJ whole genome shotgun (WGS) entry which is preliminary data.</text>
</comment>
<keyword evidence="1" id="KW-0812">Transmembrane</keyword>
<evidence type="ECO:0000256" key="1">
    <source>
        <dbReference type="SAM" id="Phobius"/>
    </source>
</evidence>
<feature type="transmembrane region" description="Helical" evidence="1">
    <location>
        <begin position="28"/>
        <end position="48"/>
    </location>
</feature>
<evidence type="ECO:0000313" key="2">
    <source>
        <dbReference type="EMBL" id="GAB90306.1"/>
    </source>
</evidence>
<sequence>MTAVHVIARVLLGVAVVEAPLHSTVWKIIAIGAVVLVALVWGGIDGVVDARANPDPDDYEDLTVRWLQAGVFAGLVAGAIGWFLGRFVFAGIGQSGLFVELIAGGSFIALLVFVPAFVGAAIGRFLVRWEQRRANPTEDDWSVHPDRDDEHIAG</sequence>
<accession>K6W9A1</accession>
<keyword evidence="1" id="KW-1133">Transmembrane helix</keyword>
<protein>
    <recommendedName>
        <fullName evidence="4">Transmembrane protein</fullName>
    </recommendedName>
</protein>
<dbReference type="NCBIfam" id="NF037996">
    <property type="entry name" value="B-4DMT"/>
    <property type="match status" value="1"/>
</dbReference>
<feature type="transmembrane region" description="Helical" evidence="1">
    <location>
        <begin position="69"/>
        <end position="89"/>
    </location>
</feature>
<dbReference type="eggNOG" id="ENOG502ZHX1">
    <property type="taxonomic scope" value="Bacteria"/>
</dbReference>
<dbReference type="AlphaFoldDB" id="K6W9A1"/>
<keyword evidence="3" id="KW-1185">Reference proteome</keyword>
<organism evidence="2 3">
    <name type="scientific">Gordonia rhizosphera NBRC 16068</name>
    <dbReference type="NCBI Taxonomy" id="1108045"/>
    <lineage>
        <taxon>Bacteria</taxon>
        <taxon>Bacillati</taxon>
        <taxon>Actinomycetota</taxon>
        <taxon>Actinomycetes</taxon>
        <taxon>Mycobacteriales</taxon>
        <taxon>Gordoniaceae</taxon>
        <taxon>Gordonia</taxon>
    </lineage>
</organism>
<dbReference type="Proteomes" id="UP000008363">
    <property type="component" value="Unassembled WGS sequence"/>
</dbReference>
<proteinExistence type="predicted"/>
<feature type="transmembrane region" description="Helical" evidence="1">
    <location>
        <begin position="101"/>
        <end position="127"/>
    </location>
</feature>
<evidence type="ECO:0008006" key="4">
    <source>
        <dbReference type="Google" id="ProtNLM"/>
    </source>
</evidence>
<dbReference type="EMBL" id="BAHC01000096">
    <property type="protein sequence ID" value="GAB90306.1"/>
    <property type="molecule type" value="Genomic_DNA"/>
</dbReference>
<keyword evidence="1" id="KW-0472">Membrane</keyword>